<accession>A0A919NCQ8</accession>
<keyword evidence="2" id="KW-1185">Reference proteome</keyword>
<gene>
    <name evidence="1" type="ORF">Asi03nite_58620</name>
</gene>
<dbReference type="EMBL" id="BOMW01000061">
    <property type="protein sequence ID" value="GIF08324.1"/>
    <property type="molecule type" value="Genomic_DNA"/>
</dbReference>
<dbReference type="Proteomes" id="UP000629619">
    <property type="component" value="Unassembled WGS sequence"/>
</dbReference>
<reference evidence="1" key="1">
    <citation type="submission" date="2021-01" db="EMBL/GenBank/DDBJ databases">
        <title>Whole genome shotgun sequence of Actinoplanes siamensis NBRC 109076.</title>
        <authorList>
            <person name="Komaki H."/>
            <person name="Tamura T."/>
        </authorList>
    </citation>
    <scope>NUCLEOTIDE SEQUENCE</scope>
    <source>
        <strain evidence="1">NBRC 109076</strain>
    </source>
</reference>
<evidence type="ECO:0000313" key="2">
    <source>
        <dbReference type="Proteomes" id="UP000629619"/>
    </source>
</evidence>
<name>A0A919NCQ8_9ACTN</name>
<dbReference type="AlphaFoldDB" id="A0A919NCQ8"/>
<protein>
    <submittedName>
        <fullName evidence="1">Uncharacterized protein</fullName>
    </submittedName>
</protein>
<evidence type="ECO:0000313" key="1">
    <source>
        <dbReference type="EMBL" id="GIF08324.1"/>
    </source>
</evidence>
<organism evidence="1 2">
    <name type="scientific">Actinoplanes siamensis</name>
    <dbReference type="NCBI Taxonomy" id="1223317"/>
    <lineage>
        <taxon>Bacteria</taxon>
        <taxon>Bacillati</taxon>
        <taxon>Actinomycetota</taxon>
        <taxon>Actinomycetes</taxon>
        <taxon>Micromonosporales</taxon>
        <taxon>Micromonosporaceae</taxon>
        <taxon>Actinoplanes</taxon>
    </lineage>
</organism>
<comment type="caution">
    <text evidence="1">The sequence shown here is derived from an EMBL/GenBank/DDBJ whole genome shotgun (WGS) entry which is preliminary data.</text>
</comment>
<sequence>MLRAATDKIFGGVVGDLLKEHVKNVLEANFAGIGETRRRVDDLEARGHRIVTGGQIGQDGWDIIDWRTNEILAAGDGGPEEYAAATRELDPDGMFVHYDRILDEQDLEYVSTPGLPDGLANAVEDWVLSDDADPEEIAGFIGWPVEKVEEYQADS</sequence>
<proteinExistence type="predicted"/>